<accession>A0A930KZC6</accession>
<name>A0A930KZC6_9MICC</name>
<proteinExistence type="predicted"/>
<dbReference type="AlphaFoldDB" id="A0A930KZC6"/>
<evidence type="ECO:0000313" key="2">
    <source>
        <dbReference type="EMBL" id="MBF1659765.1"/>
    </source>
</evidence>
<feature type="domain" description="Putative phage ssDNA-binding" evidence="1">
    <location>
        <begin position="7"/>
        <end position="161"/>
    </location>
</feature>
<evidence type="ECO:0000259" key="1">
    <source>
        <dbReference type="Pfam" id="PF24083"/>
    </source>
</evidence>
<reference evidence="2" key="1">
    <citation type="submission" date="2020-04" db="EMBL/GenBank/DDBJ databases">
        <title>Deep metagenomics examines the oral microbiome during advanced dental caries in children, revealing novel taxa and co-occurrences with host molecules.</title>
        <authorList>
            <person name="Baker J.L."/>
            <person name="Morton J.T."/>
            <person name="Dinis M."/>
            <person name="Alvarez R."/>
            <person name="Tran N.C."/>
            <person name="Knight R."/>
            <person name="Edlund A."/>
        </authorList>
    </citation>
    <scope>NUCLEOTIDE SEQUENCE</scope>
    <source>
        <strain evidence="2">JCVI_29_bin.11</strain>
    </source>
</reference>
<dbReference type="Pfam" id="PF24083">
    <property type="entry name" value="Phage_ssDNA_bind"/>
    <property type="match status" value="1"/>
</dbReference>
<dbReference type="EMBL" id="JABZXL010000026">
    <property type="protein sequence ID" value="MBF1659765.1"/>
    <property type="molecule type" value="Genomic_DNA"/>
</dbReference>
<gene>
    <name evidence="2" type="ORF">HXO58_08025</name>
</gene>
<organism evidence="2 3">
    <name type="scientific">Rothia mucilaginosa</name>
    <dbReference type="NCBI Taxonomy" id="43675"/>
    <lineage>
        <taxon>Bacteria</taxon>
        <taxon>Bacillati</taxon>
        <taxon>Actinomycetota</taxon>
        <taxon>Actinomycetes</taxon>
        <taxon>Micrococcales</taxon>
        <taxon>Micrococcaceae</taxon>
        <taxon>Rothia</taxon>
    </lineage>
</organism>
<dbReference type="Proteomes" id="UP000713964">
    <property type="component" value="Unassembled WGS sequence"/>
</dbReference>
<protein>
    <recommendedName>
        <fullName evidence="1">Putative phage ssDNA-binding domain-containing protein</fullName>
    </recommendedName>
</protein>
<evidence type="ECO:0000313" key="3">
    <source>
        <dbReference type="Proteomes" id="UP000713964"/>
    </source>
</evidence>
<dbReference type="InterPro" id="IPR057581">
    <property type="entry name" value="Phage_ssDNA_bind"/>
</dbReference>
<sequence length="163" mass="18583">MNDQPKRPDPIIIEGARIKFKNFAGEARQYNPAGQRNFVLCLPDELARQLTVEGWNVKWKPGRHPEDPDEAQLVVKVKYNESGDDHRRDPIAYLIQGRRKIALDGRTVATLDRLAPLNIDLVVRPYVWDINGNVGITAYLDEIYYTAVEGLSSKYADYEEVQG</sequence>
<comment type="caution">
    <text evidence="2">The sequence shown here is derived from an EMBL/GenBank/DDBJ whole genome shotgun (WGS) entry which is preliminary data.</text>
</comment>